<feature type="transmembrane region" description="Helical" evidence="7">
    <location>
        <begin position="103"/>
        <end position="127"/>
    </location>
</feature>
<dbReference type="PROSITE" id="PS50928">
    <property type="entry name" value="ABC_TM1"/>
    <property type="match status" value="1"/>
</dbReference>
<dbReference type="InterPro" id="IPR035906">
    <property type="entry name" value="MetI-like_sf"/>
</dbReference>
<dbReference type="Pfam" id="PF00528">
    <property type="entry name" value="BPD_transp_1"/>
    <property type="match status" value="1"/>
</dbReference>
<dbReference type="SUPFAM" id="SSF161098">
    <property type="entry name" value="MetI-like"/>
    <property type="match status" value="1"/>
</dbReference>
<accession>A0A919T6B1</accession>
<feature type="domain" description="ABC transmembrane type-1" evidence="8">
    <location>
        <begin position="68"/>
        <end position="259"/>
    </location>
</feature>
<dbReference type="GO" id="GO:0055085">
    <property type="term" value="P:transmembrane transport"/>
    <property type="evidence" value="ECO:0007669"/>
    <property type="project" value="InterPro"/>
</dbReference>
<reference evidence="9 10" key="1">
    <citation type="submission" date="2021-03" db="EMBL/GenBank/DDBJ databases">
        <title>Whole genome shotgun sequence of Actinoplanes toevensis NBRC 105298.</title>
        <authorList>
            <person name="Komaki H."/>
            <person name="Tamura T."/>
        </authorList>
    </citation>
    <scope>NUCLEOTIDE SEQUENCE [LARGE SCALE GENOMIC DNA]</scope>
    <source>
        <strain evidence="9 10">NBRC 105298</strain>
    </source>
</reference>
<evidence type="ECO:0000256" key="6">
    <source>
        <dbReference type="ARBA" id="ARBA00023136"/>
    </source>
</evidence>
<evidence type="ECO:0000256" key="1">
    <source>
        <dbReference type="ARBA" id="ARBA00004651"/>
    </source>
</evidence>
<dbReference type="AlphaFoldDB" id="A0A919T6B1"/>
<dbReference type="PANTHER" id="PTHR43744:SF12">
    <property type="entry name" value="ABC TRANSPORTER PERMEASE PROTEIN MG189-RELATED"/>
    <property type="match status" value="1"/>
</dbReference>
<sequence length="274" mass="29558">MMTRTRSAALHTTSLVVGAAVVVPIVFGILGGFKDNGQLFTNPFGLPDPWLPGNYLDALRSTAFWQQAANSVVIAVASTVLVVGVGAMAAYIFARFAFPGREFLFTLFAIGLMFPFAVAILPLFVLLRGMGLLGNPLGVILPQVAFGLPITIVILRSFFRTIPAEVEESAVLDGCGPFRFFWRILLPMARPALGTVSVLAVVGSWNNYLLPLIVFNDSRWWTLPLGVQQFQSQYSADTARILAYVTLAMLPSLVCYALAERQLIGGLTSGLGKG</sequence>
<keyword evidence="10" id="KW-1185">Reference proteome</keyword>
<keyword evidence="4 7" id="KW-0812">Transmembrane</keyword>
<name>A0A919T6B1_9ACTN</name>
<evidence type="ECO:0000256" key="2">
    <source>
        <dbReference type="ARBA" id="ARBA00022448"/>
    </source>
</evidence>
<feature type="transmembrane region" description="Helical" evidence="7">
    <location>
        <begin position="139"/>
        <end position="159"/>
    </location>
</feature>
<keyword evidence="3" id="KW-1003">Cell membrane</keyword>
<comment type="caution">
    <text evidence="9">The sequence shown here is derived from an EMBL/GenBank/DDBJ whole genome shotgun (WGS) entry which is preliminary data.</text>
</comment>
<evidence type="ECO:0000256" key="7">
    <source>
        <dbReference type="RuleBase" id="RU363032"/>
    </source>
</evidence>
<gene>
    <name evidence="9" type="ORF">Ato02nite_017560</name>
</gene>
<evidence type="ECO:0000256" key="5">
    <source>
        <dbReference type="ARBA" id="ARBA00022989"/>
    </source>
</evidence>
<keyword evidence="6 7" id="KW-0472">Membrane</keyword>
<organism evidence="9 10">
    <name type="scientific">Paractinoplanes toevensis</name>
    <dbReference type="NCBI Taxonomy" id="571911"/>
    <lineage>
        <taxon>Bacteria</taxon>
        <taxon>Bacillati</taxon>
        <taxon>Actinomycetota</taxon>
        <taxon>Actinomycetes</taxon>
        <taxon>Micromonosporales</taxon>
        <taxon>Micromonosporaceae</taxon>
        <taxon>Paractinoplanes</taxon>
    </lineage>
</organism>
<dbReference type="EMBL" id="BOQN01000021">
    <property type="protein sequence ID" value="GIM89963.1"/>
    <property type="molecule type" value="Genomic_DNA"/>
</dbReference>
<comment type="subcellular location">
    <subcellularLocation>
        <location evidence="1 7">Cell membrane</location>
        <topology evidence="1 7">Multi-pass membrane protein</topology>
    </subcellularLocation>
</comment>
<comment type="similarity">
    <text evidence="7">Belongs to the binding-protein-dependent transport system permease family.</text>
</comment>
<dbReference type="PANTHER" id="PTHR43744">
    <property type="entry name" value="ABC TRANSPORTER PERMEASE PROTEIN MG189-RELATED-RELATED"/>
    <property type="match status" value="1"/>
</dbReference>
<dbReference type="CDD" id="cd06261">
    <property type="entry name" value="TM_PBP2"/>
    <property type="match status" value="1"/>
</dbReference>
<evidence type="ECO:0000256" key="3">
    <source>
        <dbReference type="ARBA" id="ARBA00022475"/>
    </source>
</evidence>
<dbReference type="InterPro" id="IPR000515">
    <property type="entry name" value="MetI-like"/>
</dbReference>
<feature type="transmembrane region" description="Helical" evidence="7">
    <location>
        <begin position="12"/>
        <end position="33"/>
    </location>
</feature>
<protein>
    <submittedName>
        <fullName evidence="9">Sugar ABC transporter permease</fullName>
    </submittedName>
</protein>
<keyword evidence="5 7" id="KW-1133">Transmembrane helix</keyword>
<evidence type="ECO:0000313" key="9">
    <source>
        <dbReference type="EMBL" id="GIM89963.1"/>
    </source>
</evidence>
<dbReference type="Proteomes" id="UP000677082">
    <property type="component" value="Unassembled WGS sequence"/>
</dbReference>
<evidence type="ECO:0000313" key="10">
    <source>
        <dbReference type="Proteomes" id="UP000677082"/>
    </source>
</evidence>
<dbReference type="Gene3D" id="1.10.3720.10">
    <property type="entry name" value="MetI-like"/>
    <property type="match status" value="1"/>
</dbReference>
<keyword evidence="2 7" id="KW-0813">Transport</keyword>
<feature type="transmembrane region" description="Helical" evidence="7">
    <location>
        <begin position="72"/>
        <end position="94"/>
    </location>
</feature>
<feature type="transmembrane region" description="Helical" evidence="7">
    <location>
        <begin position="241"/>
        <end position="259"/>
    </location>
</feature>
<evidence type="ECO:0000259" key="8">
    <source>
        <dbReference type="PROSITE" id="PS50928"/>
    </source>
</evidence>
<dbReference type="RefSeq" id="WP_246606314.1">
    <property type="nucleotide sequence ID" value="NZ_BOQN01000021.1"/>
</dbReference>
<evidence type="ECO:0000256" key="4">
    <source>
        <dbReference type="ARBA" id="ARBA00022692"/>
    </source>
</evidence>
<proteinExistence type="inferred from homology"/>
<dbReference type="GO" id="GO:0005886">
    <property type="term" value="C:plasma membrane"/>
    <property type="evidence" value="ECO:0007669"/>
    <property type="project" value="UniProtKB-SubCell"/>
</dbReference>